<keyword evidence="2" id="KW-1185">Reference proteome</keyword>
<reference evidence="2" key="1">
    <citation type="journal article" date="2016" name="Nat. Biotechnol.">
        <title>Sequencing wild and cultivated cassava and related species reveals extensive interspecific hybridization and genetic diversity.</title>
        <authorList>
            <person name="Bredeson J.V."/>
            <person name="Lyons J.B."/>
            <person name="Prochnik S.E."/>
            <person name="Wu G.A."/>
            <person name="Ha C.M."/>
            <person name="Edsinger-Gonzales E."/>
            <person name="Grimwood J."/>
            <person name="Schmutz J."/>
            <person name="Rabbi I.Y."/>
            <person name="Egesi C."/>
            <person name="Nauluvula P."/>
            <person name="Lebot V."/>
            <person name="Ndunguru J."/>
            <person name="Mkamilo G."/>
            <person name="Bart R.S."/>
            <person name="Setter T.L."/>
            <person name="Gleadow R.M."/>
            <person name="Kulakow P."/>
            <person name="Ferguson M.E."/>
            <person name="Rounsley S."/>
            <person name="Rokhsar D.S."/>
        </authorList>
    </citation>
    <scope>NUCLEOTIDE SEQUENCE [LARGE SCALE GENOMIC DNA]</scope>
    <source>
        <strain evidence="2">cv. AM560-2</strain>
    </source>
</reference>
<name>A0ACB7HY78_MANES</name>
<evidence type="ECO:0000313" key="1">
    <source>
        <dbReference type="EMBL" id="KAG8657507.1"/>
    </source>
</evidence>
<sequence>MAVECSSRRHSVAARHRRHCLSRPFNFEEGKPKGSQPKLHLNPHSWSKVSNIIYLDSPCGVGLSYSINTTKYITGDQQTAVNSHAFLLKNLSKIYFIFLESLMLEFTCLPLHLR</sequence>
<dbReference type="EMBL" id="CM004389">
    <property type="protein sequence ID" value="KAG8657507.1"/>
    <property type="molecule type" value="Genomic_DNA"/>
</dbReference>
<protein>
    <submittedName>
        <fullName evidence="1">Uncharacterized protein</fullName>
    </submittedName>
</protein>
<dbReference type="Proteomes" id="UP000091857">
    <property type="component" value="Chromosome 3"/>
</dbReference>
<accession>A0ACB7HY78</accession>
<proteinExistence type="predicted"/>
<evidence type="ECO:0000313" key="2">
    <source>
        <dbReference type="Proteomes" id="UP000091857"/>
    </source>
</evidence>
<organism evidence="1 2">
    <name type="scientific">Manihot esculenta</name>
    <name type="common">Cassava</name>
    <name type="synonym">Jatropha manihot</name>
    <dbReference type="NCBI Taxonomy" id="3983"/>
    <lineage>
        <taxon>Eukaryota</taxon>
        <taxon>Viridiplantae</taxon>
        <taxon>Streptophyta</taxon>
        <taxon>Embryophyta</taxon>
        <taxon>Tracheophyta</taxon>
        <taxon>Spermatophyta</taxon>
        <taxon>Magnoliopsida</taxon>
        <taxon>eudicotyledons</taxon>
        <taxon>Gunneridae</taxon>
        <taxon>Pentapetalae</taxon>
        <taxon>rosids</taxon>
        <taxon>fabids</taxon>
        <taxon>Malpighiales</taxon>
        <taxon>Euphorbiaceae</taxon>
        <taxon>Crotonoideae</taxon>
        <taxon>Manihoteae</taxon>
        <taxon>Manihot</taxon>
    </lineage>
</organism>
<comment type="caution">
    <text evidence="1">The sequence shown here is derived from an EMBL/GenBank/DDBJ whole genome shotgun (WGS) entry which is preliminary data.</text>
</comment>
<gene>
    <name evidence="1" type="ORF">MANES_03G073416v8</name>
</gene>